<comment type="caution">
    <text evidence="2">The sequence shown here is derived from an EMBL/GenBank/DDBJ whole genome shotgun (WGS) entry which is preliminary data.</text>
</comment>
<gene>
    <name evidence="2" type="ORF">PSON_ATCC_30995.1.T0560261</name>
</gene>
<dbReference type="InterPro" id="IPR000719">
    <property type="entry name" value="Prot_kinase_dom"/>
</dbReference>
<organism evidence="2 3">
    <name type="scientific">Paramecium sonneborni</name>
    <dbReference type="NCBI Taxonomy" id="65129"/>
    <lineage>
        <taxon>Eukaryota</taxon>
        <taxon>Sar</taxon>
        <taxon>Alveolata</taxon>
        <taxon>Ciliophora</taxon>
        <taxon>Intramacronucleata</taxon>
        <taxon>Oligohymenophorea</taxon>
        <taxon>Peniculida</taxon>
        <taxon>Parameciidae</taxon>
        <taxon>Paramecium</taxon>
    </lineage>
</organism>
<evidence type="ECO:0000313" key="3">
    <source>
        <dbReference type="Proteomes" id="UP000692954"/>
    </source>
</evidence>
<name>A0A8S1NKY8_9CILI</name>
<keyword evidence="3" id="KW-1185">Reference proteome</keyword>
<dbReference type="PROSITE" id="PS00108">
    <property type="entry name" value="PROTEIN_KINASE_ST"/>
    <property type="match status" value="1"/>
</dbReference>
<evidence type="ECO:0000259" key="1">
    <source>
        <dbReference type="PROSITE" id="PS50011"/>
    </source>
</evidence>
<dbReference type="Proteomes" id="UP000692954">
    <property type="component" value="Unassembled WGS sequence"/>
</dbReference>
<dbReference type="PANTHER" id="PTHR24347">
    <property type="entry name" value="SERINE/THREONINE-PROTEIN KINASE"/>
    <property type="match status" value="1"/>
</dbReference>
<dbReference type="PROSITE" id="PS50011">
    <property type="entry name" value="PROTEIN_KINASE_DOM"/>
    <property type="match status" value="1"/>
</dbReference>
<proteinExistence type="predicted"/>
<sequence>MDKIKNFNFITKRELAKVLIETVHYMHTKGIMHRDLKPFNILYKNNDPQDWQFGIGDFGFSTTIKQQQHILYKCGTLGYVAPEIIEYREFQNVWIIL</sequence>
<dbReference type="InterPro" id="IPR008271">
    <property type="entry name" value="Ser/Thr_kinase_AS"/>
</dbReference>
<dbReference type="EMBL" id="CAJJDN010000056">
    <property type="protein sequence ID" value="CAD8090881.1"/>
    <property type="molecule type" value="Genomic_DNA"/>
</dbReference>
<reference evidence="2" key="1">
    <citation type="submission" date="2021-01" db="EMBL/GenBank/DDBJ databases">
        <authorList>
            <consortium name="Genoscope - CEA"/>
            <person name="William W."/>
        </authorList>
    </citation>
    <scope>NUCLEOTIDE SEQUENCE</scope>
</reference>
<dbReference type="AlphaFoldDB" id="A0A8S1NKY8"/>
<dbReference type="OrthoDB" id="4062651at2759"/>
<dbReference type="Pfam" id="PF00069">
    <property type="entry name" value="Pkinase"/>
    <property type="match status" value="1"/>
</dbReference>
<dbReference type="GO" id="GO:0005524">
    <property type="term" value="F:ATP binding"/>
    <property type="evidence" value="ECO:0007669"/>
    <property type="project" value="InterPro"/>
</dbReference>
<feature type="domain" description="Protein kinase" evidence="1">
    <location>
        <begin position="1"/>
        <end position="97"/>
    </location>
</feature>
<protein>
    <recommendedName>
        <fullName evidence="1">Protein kinase domain-containing protein</fullName>
    </recommendedName>
</protein>
<accession>A0A8S1NKY8</accession>
<evidence type="ECO:0000313" key="2">
    <source>
        <dbReference type="EMBL" id="CAD8090881.1"/>
    </source>
</evidence>
<dbReference type="GO" id="GO:0004672">
    <property type="term" value="F:protein kinase activity"/>
    <property type="evidence" value="ECO:0007669"/>
    <property type="project" value="InterPro"/>
</dbReference>